<evidence type="ECO:0000256" key="1">
    <source>
        <dbReference type="SAM" id="MobiDB-lite"/>
    </source>
</evidence>
<evidence type="ECO:0000313" key="2">
    <source>
        <dbReference type="EMBL" id="MDO7848908.1"/>
    </source>
</evidence>
<comment type="caution">
    <text evidence="2">The sequence shown here is derived from an EMBL/GenBank/DDBJ whole genome shotgun (WGS) entry which is preliminary data.</text>
</comment>
<evidence type="ECO:0000313" key="3">
    <source>
        <dbReference type="Proteomes" id="UP001167796"/>
    </source>
</evidence>
<protein>
    <recommendedName>
        <fullName evidence="4">DUF3618 domain-containing protein</fullName>
    </recommendedName>
</protein>
<dbReference type="EMBL" id="JAUQSX010000013">
    <property type="protein sequence ID" value="MDO7848908.1"/>
    <property type="molecule type" value="Genomic_DNA"/>
</dbReference>
<evidence type="ECO:0008006" key="4">
    <source>
        <dbReference type="Google" id="ProtNLM"/>
    </source>
</evidence>
<sequence>MDNQQDQFGTPNAADAGRTSQNTSATASGASASSRKSAPNPSAQSTSATPDASSQTTANAGTDRQGEGQQTNAQDGTLLDTALNSGKKWIEDSGVLDSVNQLPQSLKDLGNRAVARVNELSTTQKVVGGAILAAGLGWLALRKGKSSSSSDSASYNYGKQRDTGSYGRRSYGYQAPDASTSRKSASGAASRSDSGSPYGNSGSRYGGSGSSYGSGSSADNAGIKSGSGRSETSTGASAFTDHGQRSKDDGFRSIE</sequence>
<keyword evidence="3" id="KW-1185">Reference proteome</keyword>
<feature type="compositionally biased region" description="Low complexity" evidence="1">
    <location>
        <begin position="19"/>
        <end position="38"/>
    </location>
</feature>
<name>A0ABT9AGB5_9BACT</name>
<feature type="compositionally biased region" description="Low complexity" evidence="1">
    <location>
        <begin position="178"/>
        <end position="203"/>
    </location>
</feature>
<proteinExistence type="predicted"/>
<feature type="compositionally biased region" description="Polar residues" evidence="1">
    <location>
        <begin position="1"/>
        <end position="10"/>
    </location>
</feature>
<dbReference type="RefSeq" id="WP_305013574.1">
    <property type="nucleotide sequence ID" value="NZ_JAUQSX010000013.1"/>
</dbReference>
<feature type="compositionally biased region" description="Basic and acidic residues" evidence="1">
    <location>
        <begin position="242"/>
        <end position="255"/>
    </location>
</feature>
<feature type="region of interest" description="Disordered" evidence="1">
    <location>
        <begin position="1"/>
        <end position="79"/>
    </location>
</feature>
<accession>A0ABT9AGB5</accession>
<dbReference type="Proteomes" id="UP001167796">
    <property type="component" value="Unassembled WGS sequence"/>
</dbReference>
<gene>
    <name evidence="2" type="ORF">Q5H92_21260</name>
</gene>
<reference evidence="2" key="1">
    <citation type="submission" date="2023-07" db="EMBL/GenBank/DDBJ databases">
        <authorList>
            <person name="Kim M.K."/>
        </authorList>
    </citation>
    <scope>NUCLEOTIDE SEQUENCE</scope>
    <source>
        <strain evidence="2">M29</strain>
    </source>
</reference>
<feature type="compositionally biased region" description="Polar residues" evidence="1">
    <location>
        <begin position="39"/>
        <end position="75"/>
    </location>
</feature>
<feature type="compositionally biased region" description="Polar residues" evidence="1">
    <location>
        <begin position="227"/>
        <end position="237"/>
    </location>
</feature>
<feature type="region of interest" description="Disordered" evidence="1">
    <location>
        <begin position="145"/>
        <end position="255"/>
    </location>
</feature>
<organism evidence="2 3">
    <name type="scientific">Hymenobacter mellowenesis</name>
    <dbReference type="NCBI Taxonomy" id="3063995"/>
    <lineage>
        <taxon>Bacteria</taxon>
        <taxon>Pseudomonadati</taxon>
        <taxon>Bacteroidota</taxon>
        <taxon>Cytophagia</taxon>
        <taxon>Cytophagales</taxon>
        <taxon>Hymenobacteraceae</taxon>
        <taxon>Hymenobacter</taxon>
    </lineage>
</organism>
<feature type="compositionally biased region" description="Low complexity" evidence="1">
    <location>
        <begin position="145"/>
        <end position="154"/>
    </location>
</feature>